<feature type="domain" description="Helicase C-terminal" evidence="4">
    <location>
        <begin position="257"/>
        <end position="434"/>
    </location>
</feature>
<gene>
    <name evidence="5" type="ORF">SUNI508_12406</name>
</gene>
<dbReference type="PANTHER" id="PTHR47396:SF1">
    <property type="entry name" value="ATP-DEPENDENT HELICASE IRC3-RELATED"/>
    <property type="match status" value="1"/>
</dbReference>
<dbReference type="SUPFAM" id="SSF52540">
    <property type="entry name" value="P-loop containing nucleoside triphosphate hydrolases"/>
    <property type="match status" value="1"/>
</dbReference>
<evidence type="ECO:0000256" key="2">
    <source>
        <dbReference type="SAM" id="MobiDB-lite"/>
    </source>
</evidence>
<name>A0ABR2UDU5_9PEZI</name>
<sequence length="738" mass="82044">MLRVGQAAAVESPSPPPHRPFGQVRLRDYQEECIQAVLSSLDHGHKRLGISLATGAGKTVIFTQLINRIEPRSKHADQTLILAHRRELVEQAARHCTNAYPDKSVDIEMGNIHASGVADITIASVQSITSGDRIGKFDPKRFKLILVDEAHHIVAPGYLRALEHFGLDQKRASSPTLVGVSATFSRFDGLRLGTAIDEIVYHKDYVDMIGEKWLSDVIFTTVESTADISRVRSGANGDFQPGELSGVVNTEQVNEITVRSWLAKAAGRLSTLVFCVDLSHVAGLTQAFRNHGIDARFVTGDTPKVERSELLEAFKAGKFPVLVNCGVFTEGTDIPNIDCIILARPTRSRNLLVQMIGRGMRLHQGKSNCHIIDMVSSLETGIVTTPTLFGLDPGELVSDASVDDMRHIKDRKEAENDRSNVAYTAKPPTTGDALVRNITFTEYDSVFDLIADTSGEKHIRSLSQYAWVQVGSDKYILSAPGRSYIKLEKDEATDDGESRFAAWEIRALPQGTASKSPFATPRRLLEATTFTDAVHGADKYASEKFPNNFISRRMKWRTNPATEGQLKLINKLRAKDDQLTTTDITMGKAADMITKIKHGARGRFAAIDADRRRKERQATLVEQEQERKLREKIPATTKPLVPKPLDSVAMTNKRAPRNIRLESRQPTPPPSEPVAIPKPRPTPRPKRKPKRPRKHQPTFAELCWMFGRPLPRVDDAPKVITGYIRAEDTDDLLFDMEL</sequence>
<evidence type="ECO:0000313" key="5">
    <source>
        <dbReference type="EMBL" id="KAK9412807.1"/>
    </source>
</evidence>
<dbReference type="InterPro" id="IPR014001">
    <property type="entry name" value="Helicase_ATP-bd"/>
</dbReference>
<feature type="compositionally biased region" description="Basic and acidic residues" evidence="2">
    <location>
        <begin position="624"/>
        <end position="633"/>
    </location>
</feature>
<dbReference type="SMART" id="SM00487">
    <property type="entry name" value="DEXDc"/>
    <property type="match status" value="1"/>
</dbReference>
<protein>
    <submittedName>
        <fullName evidence="5">Mitochondrial ATP-dependent helicase irc3</fullName>
    </submittedName>
</protein>
<dbReference type="InterPro" id="IPR001650">
    <property type="entry name" value="Helicase_C-like"/>
</dbReference>
<evidence type="ECO:0000256" key="1">
    <source>
        <dbReference type="ARBA" id="ARBA00022806"/>
    </source>
</evidence>
<reference evidence="5 6" key="1">
    <citation type="journal article" date="2024" name="J. Plant Pathol.">
        <title>Sequence and assembly of the genome of Seiridium unicorne, isolate CBS 538.82, causal agent of cypress canker disease.</title>
        <authorList>
            <person name="Scali E."/>
            <person name="Rocca G.D."/>
            <person name="Danti R."/>
            <person name="Garbelotto M."/>
            <person name="Barberini S."/>
            <person name="Baroncelli R."/>
            <person name="Emiliani G."/>
        </authorList>
    </citation>
    <scope>NUCLEOTIDE SEQUENCE [LARGE SCALE GENOMIC DNA]</scope>
    <source>
        <strain evidence="5 6">BM-138-508</strain>
    </source>
</reference>
<proteinExistence type="predicted"/>
<dbReference type="Pfam" id="PF00271">
    <property type="entry name" value="Helicase_C"/>
    <property type="match status" value="1"/>
</dbReference>
<feature type="compositionally biased region" description="Pro residues" evidence="2">
    <location>
        <begin position="666"/>
        <end position="680"/>
    </location>
</feature>
<dbReference type="InterPro" id="IPR050742">
    <property type="entry name" value="Helicase_Restrict-Modif_Enz"/>
</dbReference>
<feature type="domain" description="Helicase ATP-binding" evidence="3">
    <location>
        <begin position="39"/>
        <end position="202"/>
    </location>
</feature>
<evidence type="ECO:0000259" key="4">
    <source>
        <dbReference type="PROSITE" id="PS51194"/>
    </source>
</evidence>
<feature type="region of interest" description="Disordered" evidence="2">
    <location>
        <begin position="621"/>
        <end position="696"/>
    </location>
</feature>
<dbReference type="CDD" id="cd18799">
    <property type="entry name" value="SF2_C_EcoAI-like"/>
    <property type="match status" value="1"/>
</dbReference>
<keyword evidence="6" id="KW-1185">Reference proteome</keyword>
<dbReference type="InterPro" id="IPR006935">
    <property type="entry name" value="Helicase/UvrB_N"/>
</dbReference>
<dbReference type="CDD" id="cd18032">
    <property type="entry name" value="DEXHc_RE_I_III_res"/>
    <property type="match status" value="1"/>
</dbReference>
<keyword evidence="1 5" id="KW-0067">ATP-binding</keyword>
<dbReference type="Proteomes" id="UP001408356">
    <property type="component" value="Unassembled WGS sequence"/>
</dbReference>
<dbReference type="PROSITE" id="PS51194">
    <property type="entry name" value="HELICASE_CTER"/>
    <property type="match status" value="1"/>
</dbReference>
<keyword evidence="1 5" id="KW-0347">Helicase</keyword>
<dbReference type="PROSITE" id="PS51192">
    <property type="entry name" value="HELICASE_ATP_BIND_1"/>
    <property type="match status" value="1"/>
</dbReference>
<evidence type="ECO:0000259" key="3">
    <source>
        <dbReference type="PROSITE" id="PS51192"/>
    </source>
</evidence>
<accession>A0ABR2UDU5</accession>
<keyword evidence="1 5" id="KW-0547">Nucleotide-binding</keyword>
<dbReference type="Gene3D" id="3.40.50.300">
    <property type="entry name" value="P-loop containing nucleotide triphosphate hydrolases"/>
    <property type="match status" value="2"/>
</dbReference>
<feature type="compositionally biased region" description="Basic residues" evidence="2">
    <location>
        <begin position="681"/>
        <end position="696"/>
    </location>
</feature>
<dbReference type="GO" id="GO:0004386">
    <property type="term" value="F:helicase activity"/>
    <property type="evidence" value="ECO:0007669"/>
    <property type="project" value="UniProtKB-KW"/>
</dbReference>
<dbReference type="InterPro" id="IPR027417">
    <property type="entry name" value="P-loop_NTPase"/>
</dbReference>
<organism evidence="5 6">
    <name type="scientific">Seiridium unicorne</name>
    <dbReference type="NCBI Taxonomy" id="138068"/>
    <lineage>
        <taxon>Eukaryota</taxon>
        <taxon>Fungi</taxon>
        <taxon>Dikarya</taxon>
        <taxon>Ascomycota</taxon>
        <taxon>Pezizomycotina</taxon>
        <taxon>Sordariomycetes</taxon>
        <taxon>Xylariomycetidae</taxon>
        <taxon>Amphisphaeriales</taxon>
        <taxon>Sporocadaceae</taxon>
        <taxon>Seiridium</taxon>
    </lineage>
</organism>
<dbReference type="SMART" id="SM00490">
    <property type="entry name" value="HELICc"/>
    <property type="match status" value="1"/>
</dbReference>
<keyword evidence="1 5" id="KW-0378">Hydrolase</keyword>
<feature type="region of interest" description="Disordered" evidence="2">
    <location>
        <begin position="1"/>
        <end position="21"/>
    </location>
</feature>
<dbReference type="PANTHER" id="PTHR47396">
    <property type="entry name" value="TYPE I RESTRICTION ENZYME ECOKI R PROTEIN"/>
    <property type="match status" value="1"/>
</dbReference>
<comment type="caution">
    <text evidence="5">The sequence shown here is derived from an EMBL/GenBank/DDBJ whole genome shotgun (WGS) entry which is preliminary data.</text>
</comment>
<evidence type="ECO:0000313" key="6">
    <source>
        <dbReference type="Proteomes" id="UP001408356"/>
    </source>
</evidence>
<dbReference type="EMBL" id="JARVKF010000449">
    <property type="protein sequence ID" value="KAK9412807.1"/>
    <property type="molecule type" value="Genomic_DNA"/>
</dbReference>
<dbReference type="Pfam" id="PF04851">
    <property type="entry name" value="ResIII"/>
    <property type="match status" value="1"/>
</dbReference>